<dbReference type="SMART" id="SM00060">
    <property type="entry name" value="FN3"/>
    <property type="match status" value="1"/>
</dbReference>
<dbReference type="Pfam" id="PF07679">
    <property type="entry name" value="I-set"/>
    <property type="match status" value="2"/>
</dbReference>
<dbReference type="CDD" id="cd00096">
    <property type="entry name" value="Ig"/>
    <property type="match status" value="2"/>
</dbReference>
<dbReference type="Proteomes" id="UP001177744">
    <property type="component" value="Unassembled WGS sequence"/>
</dbReference>
<feature type="domain" description="Ig-like" evidence="16">
    <location>
        <begin position="460"/>
        <end position="545"/>
    </location>
</feature>
<dbReference type="CDD" id="cd05730">
    <property type="entry name" value="IgI_3_NCAM-1"/>
    <property type="match status" value="1"/>
</dbReference>
<dbReference type="GO" id="GO:0043005">
    <property type="term" value="C:neuron projection"/>
    <property type="evidence" value="ECO:0007669"/>
    <property type="project" value="TreeGrafter"/>
</dbReference>
<evidence type="ECO:0000256" key="10">
    <source>
        <dbReference type="ARBA" id="ARBA00023157"/>
    </source>
</evidence>
<evidence type="ECO:0000256" key="9">
    <source>
        <dbReference type="ARBA" id="ARBA00023136"/>
    </source>
</evidence>
<evidence type="ECO:0000256" key="7">
    <source>
        <dbReference type="ARBA" id="ARBA00022889"/>
    </source>
</evidence>
<keyword evidence="11" id="KW-0325">Glycoprotein</keyword>
<dbReference type="GO" id="GO:0007155">
    <property type="term" value="P:cell adhesion"/>
    <property type="evidence" value="ECO:0007669"/>
    <property type="project" value="UniProtKB-KW"/>
</dbReference>
<evidence type="ECO:0000256" key="15">
    <source>
        <dbReference type="SAM" id="MobiDB-lite"/>
    </source>
</evidence>
<dbReference type="PANTHER" id="PTHR12231:SF239">
    <property type="entry name" value="NEURAL CELL ADHESION MOLECULE 1"/>
    <property type="match status" value="1"/>
</dbReference>
<evidence type="ECO:0000256" key="8">
    <source>
        <dbReference type="ARBA" id="ARBA00022989"/>
    </source>
</evidence>
<dbReference type="Pfam" id="PF00041">
    <property type="entry name" value="fn3"/>
    <property type="match status" value="1"/>
</dbReference>
<dbReference type="FunFam" id="2.60.40.10:FF:000086">
    <property type="entry name" value="Neural cell adhesion molecule 1"/>
    <property type="match status" value="1"/>
</dbReference>
<dbReference type="InterPro" id="IPR007110">
    <property type="entry name" value="Ig-like_dom"/>
</dbReference>
<evidence type="ECO:0000256" key="6">
    <source>
        <dbReference type="ARBA" id="ARBA00022737"/>
    </source>
</evidence>
<dbReference type="SMART" id="SM00408">
    <property type="entry name" value="IGc2"/>
    <property type="match status" value="5"/>
</dbReference>
<evidence type="ECO:0000256" key="3">
    <source>
        <dbReference type="ARBA" id="ARBA00022475"/>
    </source>
</evidence>
<dbReference type="InterPro" id="IPR003599">
    <property type="entry name" value="Ig_sub"/>
</dbReference>
<feature type="domain" description="Ig-like" evidence="16">
    <location>
        <begin position="171"/>
        <end position="244"/>
    </location>
</feature>
<accession>A0AA40LK41</accession>
<dbReference type="SUPFAM" id="SSF48726">
    <property type="entry name" value="Immunoglobulin"/>
    <property type="match status" value="5"/>
</dbReference>
<keyword evidence="19" id="KW-1185">Reference proteome</keyword>
<dbReference type="Pfam" id="PF13927">
    <property type="entry name" value="Ig_3"/>
    <property type="match status" value="3"/>
</dbReference>
<feature type="domain" description="Ig-like" evidence="16">
    <location>
        <begin position="31"/>
        <end position="166"/>
    </location>
</feature>
<keyword evidence="7" id="KW-0130">Cell adhesion</keyword>
<dbReference type="InterPro" id="IPR036116">
    <property type="entry name" value="FN3_sf"/>
</dbReference>
<protein>
    <recommendedName>
        <fullName evidence="14">Neural cell adhesion molecule 1</fullName>
    </recommendedName>
</protein>
<dbReference type="InterPro" id="IPR013098">
    <property type="entry name" value="Ig_I-set"/>
</dbReference>
<keyword evidence="3" id="KW-1003">Cell membrane</keyword>
<reference evidence="18" key="1">
    <citation type="submission" date="2023-06" db="EMBL/GenBank/DDBJ databases">
        <title>Reference genome for the Northern bat (Eptesicus nilssonii), a most northern bat species.</title>
        <authorList>
            <person name="Laine V.N."/>
            <person name="Pulliainen A.T."/>
            <person name="Lilley T.M."/>
        </authorList>
    </citation>
    <scope>NUCLEOTIDE SEQUENCE</scope>
    <source>
        <strain evidence="18">BLF_Eptnil</strain>
        <tissue evidence="18">Kidney</tissue>
    </source>
</reference>
<evidence type="ECO:0000256" key="2">
    <source>
        <dbReference type="ARBA" id="ARBA00004162"/>
    </source>
</evidence>
<dbReference type="EMBL" id="JAULJE010000013">
    <property type="protein sequence ID" value="KAK1336331.1"/>
    <property type="molecule type" value="Genomic_DNA"/>
</dbReference>
<comment type="caution">
    <text evidence="18">The sequence shown here is derived from an EMBL/GenBank/DDBJ whole genome shotgun (WGS) entry which is preliminary data.</text>
</comment>
<dbReference type="PANTHER" id="PTHR12231">
    <property type="entry name" value="CTX-RELATED TYPE I TRANSMEMBRANE PROTEIN"/>
    <property type="match status" value="1"/>
</dbReference>
<dbReference type="SMART" id="SM00409">
    <property type="entry name" value="IG"/>
    <property type="match status" value="5"/>
</dbReference>
<organism evidence="18 19">
    <name type="scientific">Cnephaeus nilssonii</name>
    <name type="common">Northern bat</name>
    <name type="synonym">Eptesicus nilssonii</name>
    <dbReference type="NCBI Taxonomy" id="3371016"/>
    <lineage>
        <taxon>Eukaryota</taxon>
        <taxon>Metazoa</taxon>
        <taxon>Chordata</taxon>
        <taxon>Craniata</taxon>
        <taxon>Vertebrata</taxon>
        <taxon>Euteleostomi</taxon>
        <taxon>Mammalia</taxon>
        <taxon>Eutheria</taxon>
        <taxon>Laurasiatheria</taxon>
        <taxon>Chiroptera</taxon>
        <taxon>Yangochiroptera</taxon>
        <taxon>Vespertilionidae</taxon>
        <taxon>Cnephaeus</taxon>
    </lineage>
</organism>
<evidence type="ECO:0000313" key="18">
    <source>
        <dbReference type="EMBL" id="KAK1336331.1"/>
    </source>
</evidence>
<keyword evidence="5" id="KW-0732">Signal</keyword>
<keyword evidence="8" id="KW-1133">Transmembrane helix</keyword>
<proteinExistence type="predicted"/>
<feature type="domain" description="Ig-like" evidence="16">
    <location>
        <begin position="362"/>
        <end position="457"/>
    </location>
</feature>
<dbReference type="FunFam" id="2.60.40.10:FF:000173">
    <property type="entry name" value="Neural cell adhesion molecule 1"/>
    <property type="match status" value="1"/>
</dbReference>
<dbReference type="AlphaFoldDB" id="A0AA40LK41"/>
<keyword evidence="9" id="KW-0472">Membrane</keyword>
<dbReference type="SUPFAM" id="SSF49265">
    <property type="entry name" value="Fibronectin type III"/>
    <property type="match status" value="1"/>
</dbReference>
<evidence type="ECO:0000259" key="17">
    <source>
        <dbReference type="PROSITE" id="PS50853"/>
    </source>
</evidence>
<evidence type="ECO:0000256" key="5">
    <source>
        <dbReference type="ARBA" id="ARBA00022729"/>
    </source>
</evidence>
<dbReference type="CDD" id="cd00063">
    <property type="entry name" value="FN3"/>
    <property type="match status" value="1"/>
</dbReference>
<dbReference type="FunFam" id="2.60.40.10:FF:000159">
    <property type="entry name" value="neural cell adhesion molecule 1 isoform X2"/>
    <property type="match status" value="1"/>
</dbReference>
<comment type="subunit">
    <text evidence="13">Interacts with MDK. Found in a complex with SLC39A6, SLC39A10 and with NCAM1; this complex controls NCAM1 phosphorylation and integration into focal adhesion complexes during epithelial-tomesenchymal transition. Interacts with synaptic plasticity regulator PANTS.</text>
</comment>
<dbReference type="FunFam" id="2.60.40.10:FF:000137">
    <property type="entry name" value="neural cell adhesion molecule 1 isoform X2"/>
    <property type="match status" value="1"/>
</dbReference>
<dbReference type="PROSITE" id="PS50853">
    <property type="entry name" value="FN3"/>
    <property type="match status" value="1"/>
</dbReference>
<feature type="domain" description="Fibronectin type-III" evidence="17">
    <location>
        <begin position="553"/>
        <end position="652"/>
    </location>
</feature>
<evidence type="ECO:0000256" key="13">
    <source>
        <dbReference type="ARBA" id="ARBA00063948"/>
    </source>
</evidence>
<dbReference type="InterPro" id="IPR003961">
    <property type="entry name" value="FN3_dom"/>
</dbReference>
<dbReference type="PROSITE" id="PS50835">
    <property type="entry name" value="IG_LIKE"/>
    <property type="match status" value="5"/>
</dbReference>
<dbReference type="GO" id="GO:0005886">
    <property type="term" value="C:plasma membrane"/>
    <property type="evidence" value="ECO:0007669"/>
    <property type="project" value="UniProtKB-SubCell"/>
</dbReference>
<dbReference type="InterPro" id="IPR003598">
    <property type="entry name" value="Ig_sub2"/>
</dbReference>
<keyword evidence="12" id="KW-0393">Immunoglobulin domain</keyword>
<comment type="subcellular location">
    <subcellularLocation>
        <location evidence="2">Cell membrane</location>
        <topology evidence="2">Single-pass membrane protein</topology>
    </subcellularLocation>
</comment>
<evidence type="ECO:0000256" key="14">
    <source>
        <dbReference type="ARBA" id="ARBA00067632"/>
    </source>
</evidence>
<feature type="region of interest" description="Disordered" evidence="15">
    <location>
        <begin position="649"/>
        <end position="670"/>
    </location>
</feature>
<evidence type="ECO:0000259" key="16">
    <source>
        <dbReference type="PROSITE" id="PS50835"/>
    </source>
</evidence>
<evidence type="ECO:0000256" key="12">
    <source>
        <dbReference type="ARBA" id="ARBA00023319"/>
    </source>
</evidence>
<dbReference type="Gene3D" id="2.60.40.10">
    <property type="entry name" value="Immunoglobulins"/>
    <property type="match status" value="6"/>
</dbReference>
<evidence type="ECO:0000256" key="11">
    <source>
        <dbReference type="ARBA" id="ARBA00023180"/>
    </source>
</evidence>
<dbReference type="InterPro" id="IPR013783">
    <property type="entry name" value="Ig-like_fold"/>
</dbReference>
<dbReference type="InterPro" id="IPR051170">
    <property type="entry name" value="Neural/epithelial_adhesion"/>
</dbReference>
<evidence type="ECO:0000256" key="1">
    <source>
        <dbReference type="ARBA" id="ARBA00003000"/>
    </source>
</evidence>
<sequence>MKALGFVLRNVNVCLNWTLSFSVSLQVDIVPSQGEISVGESKFFLCQGNSDNYQELACGGSGFALSFEFSLLLSTTDPGGDFVFLTSVVRKIISSSSVAGEAKDKDISWFSPNGEKLTPNQQRISVVWNDDSSSTLTIYNADIDDAGIYKCVVTGEDGSESEATVNVKIFQKLMFKNAPTPQEFREGEDAVIVCDVVSSLPPTIIWKHKGRDVILKKDVRFIVLSNNYLQIRNIKKTDEGTYRCEGRILARGEINFKDIQVIVNVPPTVQARQSIVNATANLGQSVTLVCDAEGFPEPTMSWTKDGDLIENEEDEKYVFSDDNSELTIRRVDKNDEAEYVCIAENKAGEQDASIHLKVFAKPKITYVENQTAMELEEQVTLTCEASGDPIPSITWRTSTRNISSEEKTLDGHMVVRSHARVSSLTLKSIQYTDAGEYICTASNTIGQDSQSMYLEVQYAPKLQGPVAVYTWEGNQVNITCEVFAYPSATISWFRDGQLLPSSNYSNIKIYNSPSASYLEVTPDSENDFGNYNCTAVNRIGQESLEFILVQADTPSSPSIDQVEPYSSTAQVQFDEPEATGGVPILKYKAEWKAVGEEMWHFKWYDAKEASMEGIVTIMGLKPETTYTVRLAALNGKGLGEISAASEFKTQPVHTPVPPAPASSSTPVPLSHPDTTWPLPALTTTESSSEYGAELPLARLLLVADLTSGSQRCPWFALVLKQQCECMAAPHQCGFLSMLSAWPREQTQHHPRNWGDYVNNTCA</sequence>
<name>A0AA40LK41_CNENI</name>
<gene>
    <name evidence="18" type="ORF">QTO34_004137</name>
</gene>
<evidence type="ECO:0000313" key="19">
    <source>
        <dbReference type="Proteomes" id="UP001177744"/>
    </source>
</evidence>
<dbReference type="FunFam" id="2.60.40.10:FF:000149">
    <property type="entry name" value="neural cell adhesion molecule 1 isoform X2"/>
    <property type="match status" value="1"/>
</dbReference>
<keyword evidence="4" id="KW-0812">Transmembrane</keyword>
<keyword evidence="6" id="KW-0677">Repeat</keyword>
<evidence type="ECO:0000256" key="4">
    <source>
        <dbReference type="ARBA" id="ARBA00022692"/>
    </source>
</evidence>
<feature type="domain" description="Ig-like" evidence="16">
    <location>
        <begin position="267"/>
        <end position="355"/>
    </location>
</feature>
<dbReference type="CDD" id="cd05869">
    <property type="entry name" value="IgI_NCAM-1"/>
    <property type="match status" value="1"/>
</dbReference>
<dbReference type="InterPro" id="IPR036179">
    <property type="entry name" value="Ig-like_dom_sf"/>
</dbReference>
<keyword evidence="10" id="KW-1015">Disulfide bond</keyword>
<comment type="function">
    <text evidence="1">This protein is a cell adhesion molecule involved in neuron-neuron adhesion, neurite fasciculation, outgrowth of neurites, etc.</text>
</comment>